<sequence length="165" mass="18433">MLIQSDAERESQVTKKNRSKPRSGKHIAVAPAVDVFTRSALASDLTWLPDMTAFGKPPLTAEAYVEAYLADPGEWYWSTLLLHDPSEIVLKRVLAIIDQAQLPGHEKALGQLGAGPLEDMMSEELLDRLQLWLPFTPAMRFALSLVRMAVESPVLQQRLKAMLLR</sequence>
<dbReference type="AlphaFoldDB" id="A0A8I2KIS4"/>
<evidence type="ECO:0000313" key="3">
    <source>
        <dbReference type="Proteomes" id="UP000662259"/>
    </source>
</evidence>
<dbReference type="Proteomes" id="UP000662259">
    <property type="component" value="Unassembled WGS sequence"/>
</dbReference>
<gene>
    <name evidence="2" type="ORF">GFL91_33695</name>
</gene>
<comment type="caution">
    <text evidence="2">The sequence shown here is derived from an EMBL/GenBank/DDBJ whole genome shotgun (WGS) entry which is preliminary data.</text>
</comment>
<organism evidence="2 3">
    <name type="scientific">Rhizobium leguminosarum bv. viciae</name>
    <dbReference type="NCBI Taxonomy" id="387"/>
    <lineage>
        <taxon>Bacteria</taxon>
        <taxon>Pseudomonadati</taxon>
        <taxon>Pseudomonadota</taxon>
        <taxon>Alphaproteobacteria</taxon>
        <taxon>Hyphomicrobiales</taxon>
        <taxon>Rhizobiaceae</taxon>
        <taxon>Rhizobium/Agrobacterium group</taxon>
        <taxon>Rhizobium</taxon>
    </lineage>
</organism>
<protein>
    <submittedName>
        <fullName evidence="2">Uncharacterized protein</fullName>
    </submittedName>
</protein>
<proteinExistence type="predicted"/>
<evidence type="ECO:0000313" key="2">
    <source>
        <dbReference type="EMBL" id="NKM49798.1"/>
    </source>
</evidence>
<accession>A0A8I2KIS4</accession>
<reference evidence="2" key="1">
    <citation type="submission" date="2019-10" db="EMBL/GenBank/DDBJ databases">
        <title>Rhizobium leguminosarum symbiovar viciae collection.</title>
        <authorList>
            <person name="Boivin S."/>
            <person name="Lepetit M."/>
        </authorList>
    </citation>
    <scope>NUCLEOTIDE SEQUENCE</scope>
    <source>
        <strain evidence="2">L143</strain>
    </source>
</reference>
<feature type="compositionally biased region" description="Basic and acidic residues" evidence="1">
    <location>
        <begin position="1"/>
        <end position="13"/>
    </location>
</feature>
<dbReference type="EMBL" id="WIEZ01000027">
    <property type="protein sequence ID" value="NKM49798.1"/>
    <property type="molecule type" value="Genomic_DNA"/>
</dbReference>
<name>A0A8I2KIS4_RHILV</name>
<dbReference type="RefSeq" id="WP_168277351.1">
    <property type="nucleotide sequence ID" value="NZ_WIEZ01000027.1"/>
</dbReference>
<feature type="compositionally biased region" description="Basic residues" evidence="1">
    <location>
        <begin position="15"/>
        <end position="24"/>
    </location>
</feature>
<evidence type="ECO:0000256" key="1">
    <source>
        <dbReference type="SAM" id="MobiDB-lite"/>
    </source>
</evidence>
<feature type="region of interest" description="Disordered" evidence="1">
    <location>
        <begin position="1"/>
        <end position="24"/>
    </location>
</feature>